<evidence type="ECO:0000313" key="2">
    <source>
        <dbReference type="EMBL" id="GFH15603.1"/>
    </source>
</evidence>
<comment type="caution">
    <text evidence="2">The sequence shown here is derived from an EMBL/GenBank/DDBJ whole genome shotgun (WGS) entry which is preliminary data.</text>
</comment>
<keyword evidence="1" id="KW-1133">Transmembrane helix</keyword>
<gene>
    <name evidence="2" type="ORF">HaLaN_11856</name>
</gene>
<dbReference type="AlphaFoldDB" id="A0A699YZ79"/>
<feature type="transmembrane region" description="Helical" evidence="1">
    <location>
        <begin position="50"/>
        <end position="76"/>
    </location>
</feature>
<reference evidence="2 3" key="1">
    <citation type="submission" date="2020-02" db="EMBL/GenBank/DDBJ databases">
        <title>Draft genome sequence of Haematococcus lacustris strain NIES-144.</title>
        <authorList>
            <person name="Morimoto D."/>
            <person name="Nakagawa S."/>
            <person name="Yoshida T."/>
            <person name="Sawayama S."/>
        </authorList>
    </citation>
    <scope>NUCLEOTIDE SEQUENCE [LARGE SCALE GENOMIC DNA]</scope>
    <source>
        <strain evidence="2 3">NIES-144</strain>
    </source>
</reference>
<dbReference type="Proteomes" id="UP000485058">
    <property type="component" value="Unassembled WGS sequence"/>
</dbReference>
<evidence type="ECO:0000256" key="1">
    <source>
        <dbReference type="SAM" id="Phobius"/>
    </source>
</evidence>
<name>A0A699YZ79_HAELA</name>
<keyword evidence="3" id="KW-1185">Reference proteome</keyword>
<dbReference type="EMBL" id="BLLF01000873">
    <property type="protein sequence ID" value="GFH15603.1"/>
    <property type="molecule type" value="Genomic_DNA"/>
</dbReference>
<proteinExistence type="predicted"/>
<organism evidence="2 3">
    <name type="scientific">Haematococcus lacustris</name>
    <name type="common">Green alga</name>
    <name type="synonym">Haematococcus pluvialis</name>
    <dbReference type="NCBI Taxonomy" id="44745"/>
    <lineage>
        <taxon>Eukaryota</taxon>
        <taxon>Viridiplantae</taxon>
        <taxon>Chlorophyta</taxon>
        <taxon>core chlorophytes</taxon>
        <taxon>Chlorophyceae</taxon>
        <taxon>CS clade</taxon>
        <taxon>Chlamydomonadales</taxon>
        <taxon>Haematococcaceae</taxon>
        <taxon>Haematococcus</taxon>
    </lineage>
</organism>
<keyword evidence="1" id="KW-0812">Transmembrane</keyword>
<protein>
    <submittedName>
        <fullName evidence="2">Uncharacterized protein</fullName>
    </submittedName>
</protein>
<evidence type="ECO:0000313" key="3">
    <source>
        <dbReference type="Proteomes" id="UP000485058"/>
    </source>
</evidence>
<keyword evidence="1" id="KW-0472">Membrane</keyword>
<accession>A0A699YZ79</accession>
<sequence>MPGLSFAKLGKTAKKLTRRQTAFDALKSNLFELDLYAYTPTLEVANFSTWVSLIASLLVSGLWLFSVGYTIFLWSVTEQQVSQGEMEHDPSALLVPPLSAGGNLLPLPSAGAMLMFGDGTSTTDPSIMYVSW</sequence>